<dbReference type="OrthoDB" id="10317032at2759"/>
<protein>
    <recommendedName>
        <fullName evidence="3">F-box domain-containing protein</fullName>
    </recommendedName>
</protein>
<evidence type="ECO:0000313" key="1">
    <source>
        <dbReference type="EMBL" id="EWM23124.1"/>
    </source>
</evidence>
<evidence type="ECO:0008006" key="3">
    <source>
        <dbReference type="Google" id="ProtNLM"/>
    </source>
</evidence>
<name>W7TS24_9STRA</name>
<proteinExistence type="predicted"/>
<dbReference type="Proteomes" id="UP000019335">
    <property type="component" value="Chromosome 18"/>
</dbReference>
<keyword evidence="2" id="KW-1185">Reference proteome</keyword>
<accession>W7TS24</accession>
<evidence type="ECO:0000313" key="2">
    <source>
        <dbReference type="Proteomes" id="UP000019335"/>
    </source>
</evidence>
<reference evidence="1 2" key="1">
    <citation type="journal article" date="2014" name="Mol. Plant">
        <title>Chromosome Scale Genome Assembly and Transcriptome Profiling of Nannochloropsis gaditana in Nitrogen Depletion.</title>
        <authorList>
            <person name="Corteggiani Carpinelli E."/>
            <person name="Telatin A."/>
            <person name="Vitulo N."/>
            <person name="Forcato C."/>
            <person name="D'Angelo M."/>
            <person name="Schiavon R."/>
            <person name="Vezzi A."/>
            <person name="Giacometti G.M."/>
            <person name="Morosinotto T."/>
            <person name="Valle G."/>
        </authorList>
    </citation>
    <scope>NUCLEOTIDE SEQUENCE [LARGE SCALE GENOMIC DNA]</scope>
    <source>
        <strain evidence="1 2">B-31</strain>
    </source>
</reference>
<comment type="caution">
    <text evidence="1">The sequence shown here is derived from an EMBL/GenBank/DDBJ whole genome shotgun (WGS) entry which is preliminary data.</text>
</comment>
<dbReference type="AlphaFoldDB" id="W7TS24"/>
<gene>
    <name evidence="1" type="ORF">Naga_100229g1</name>
</gene>
<dbReference type="EMBL" id="AZIL01001819">
    <property type="protein sequence ID" value="EWM23124.1"/>
    <property type="molecule type" value="Genomic_DNA"/>
</dbReference>
<sequence length="357" mass="38817">MASSPKNHNGFPFPALPLELTRVFLCFLDLPTLLALACTSTAALGLLDREEGLWRLWADRWTPQCMDLGDGSTQIHGSVHESSMLAAAGPPYPWSALFPPGHEALCLHRPPCRRSLAAFHAARSKVLESHLAPLWEGGEGAGGKLQPCLVSQYFHAYDVLVTLRGEEAVDAILHAHRRRLQELVRHASSAAYSHPPSLLSPLSVLLALHLLYRATPSSSSSSSSSSSTWRGRLLSFLAQGPFQGLAVVAFWTMGSHNPQNGFRARDVLKSEKLDLRRIACLLKGKGREGGREKAQSEEERHGAAVERTLAKLESLRGMMPTVTLSPAVVYVGGVEADNSMCENAEGYFALSSSPPRR</sequence>
<organism evidence="1 2">
    <name type="scientific">Nannochloropsis gaditana</name>
    <dbReference type="NCBI Taxonomy" id="72520"/>
    <lineage>
        <taxon>Eukaryota</taxon>
        <taxon>Sar</taxon>
        <taxon>Stramenopiles</taxon>
        <taxon>Ochrophyta</taxon>
        <taxon>Eustigmatophyceae</taxon>
        <taxon>Eustigmatales</taxon>
        <taxon>Monodopsidaceae</taxon>
        <taxon>Nannochloropsis</taxon>
    </lineage>
</organism>